<feature type="compositionally biased region" description="Basic and acidic residues" evidence="2">
    <location>
        <begin position="930"/>
        <end position="939"/>
    </location>
</feature>
<proteinExistence type="predicted"/>
<dbReference type="PANTHER" id="PTHR45615:SF80">
    <property type="entry name" value="GRIP DOMAIN-CONTAINING PROTEIN"/>
    <property type="match status" value="1"/>
</dbReference>
<reference evidence="3" key="1">
    <citation type="journal article" date="2020" name="Stud. Mycol.">
        <title>101 Dothideomycetes genomes: a test case for predicting lifestyles and emergence of pathogens.</title>
        <authorList>
            <person name="Haridas S."/>
            <person name="Albert R."/>
            <person name="Binder M."/>
            <person name="Bloem J."/>
            <person name="Labutti K."/>
            <person name="Salamov A."/>
            <person name="Andreopoulos B."/>
            <person name="Baker S."/>
            <person name="Barry K."/>
            <person name="Bills G."/>
            <person name="Bluhm B."/>
            <person name="Cannon C."/>
            <person name="Castanera R."/>
            <person name="Culley D."/>
            <person name="Daum C."/>
            <person name="Ezra D."/>
            <person name="Gonzalez J."/>
            <person name="Henrissat B."/>
            <person name="Kuo A."/>
            <person name="Liang C."/>
            <person name="Lipzen A."/>
            <person name="Lutzoni F."/>
            <person name="Magnuson J."/>
            <person name="Mondo S."/>
            <person name="Nolan M."/>
            <person name="Ohm R."/>
            <person name="Pangilinan J."/>
            <person name="Park H.-J."/>
            <person name="Ramirez L."/>
            <person name="Alfaro M."/>
            <person name="Sun H."/>
            <person name="Tritt A."/>
            <person name="Yoshinaga Y."/>
            <person name="Zwiers L.-H."/>
            <person name="Turgeon B."/>
            <person name="Goodwin S."/>
            <person name="Spatafora J."/>
            <person name="Crous P."/>
            <person name="Grigoriev I."/>
        </authorList>
    </citation>
    <scope>NUCLEOTIDE SEQUENCE</scope>
    <source>
        <strain evidence="3">CBS 122368</strain>
    </source>
</reference>
<evidence type="ECO:0000256" key="2">
    <source>
        <dbReference type="SAM" id="MobiDB-lite"/>
    </source>
</evidence>
<dbReference type="SUPFAM" id="SSF57997">
    <property type="entry name" value="Tropomyosin"/>
    <property type="match status" value="1"/>
</dbReference>
<dbReference type="GeneID" id="54572822"/>
<keyword evidence="4" id="KW-1185">Reference proteome</keyword>
<feature type="compositionally biased region" description="Polar residues" evidence="2">
    <location>
        <begin position="1286"/>
        <end position="1295"/>
    </location>
</feature>
<dbReference type="PANTHER" id="PTHR45615">
    <property type="entry name" value="MYOSIN HEAVY CHAIN, NON-MUSCLE"/>
    <property type="match status" value="1"/>
</dbReference>
<feature type="compositionally biased region" description="Low complexity" evidence="2">
    <location>
        <begin position="1017"/>
        <end position="1030"/>
    </location>
</feature>
<feature type="region of interest" description="Disordered" evidence="2">
    <location>
        <begin position="1240"/>
        <end position="1405"/>
    </location>
</feature>
<feature type="compositionally biased region" description="Basic and acidic residues" evidence="2">
    <location>
        <begin position="867"/>
        <end position="921"/>
    </location>
</feature>
<feature type="coiled-coil region" evidence="1">
    <location>
        <begin position="96"/>
        <end position="151"/>
    </location>
</feature>
<feature type="region of interest" description="Disordered" evidence="2">
    <location>
        <begin position="1010"/>
        <end position="1109"/>
    </location>
</feature>
<feature type="compositionally biased region" description="Pro residues" evidence="2">
    <location>
        <begin position="973"/>
        <end position="986"/>
    </location>
</feature>
<feature type="compositionally biased region" description="Polar residues" evidence="2">
    <location>
        <begin position="1183"/>
        <end position="1195"/>
    </location>
</feature>
<dbReference type="EMBL" id="ML987205">
    <property type="protein sequence ID" value="KAF2243504.1"/>
    <property type="molecule type" value="Genomic_DNA"/>
</dbReference>
<feature type="region of interest" description="Disordered" evidence="2">
    <location>
        <begin position="867"/>
        <end position="988"/>
    </location>
</feature>
<evidence type="ECO:0000313" key="4">
    <source>
        <dbReference type="Proteomes" id="UP000800094"/>
    </source>
</evidence>
<feature type="compositionally biased region" description="Gly residues" evidence="2">
    <location>
        <begin position="1366"/>
        <end position="1386"/>
    </location>
</feature>
<feature type="compositionally biased region" description="Polar residues" evidence="2">
    <location>
        <begin position="1063"/>
        <end position="1078"/>
    </location>
</feature>
<feature type="compositionally biased region" description="Pro residues" evidence="2">
    <location>
        <begin position="1151"/>
        <end position="1163"/>
    </location>
</feature>
<gene>
    <name evidence="3" type="ORF">BU26DRAFT_118820</name>
</gene>
<name>A0A6A6HZ43_9PLEO</name>
<feature type="compositionally biased region" description="Basic and acidic residues" evidence="2">
    <location>
        <begin position="301"/>
        <end position="315"/>
    </location>
</feature>
<keyword evidence="1" id="KW-0175">Coiled coil</keyword>
<feature type="region of interest" description="Disordered" evidence="2">
    <location>
        <begin position="300"/>
        <end position="330"/>
    </location>
</feature>
<feature type="region of interest" description="Disordered" evidence="2">
    <location>
        <begin position="811"/>
        <end position="834"/>
    </location>
</feature>
<evidence type="ECO:0000313" key="3">
    <source>
        <dbReference type="EMBL" id="KAF2243504.1"/>
    </source>
</evidence>
<organism evidence="3 4">
    <name type="scientific">Trematosphaeria pertusa</name>
    <dbReference type="NCBI Taxonomy" id="390896"/>
    <lineage>
        <taxon>Eukaryota</taxon>
        <taxon>Fungi</taxon>
        <taxon>Dikarya</taxon>
        <taxon>Ascomycota</taxon>
        <taxon>Pezizomycotina</taxon>
        <taxon>Dothideomycetes</taxon>
        <taxon>Pleosporomycetidae</taxon>
        <taxon>Pleosporales</taxon>
        <taxon>Massarineae</taxon>
        <taxon>Trematosphaeriaceae</taxon>
        <taxon>Trematosphaeria</taxon>
    </lineage>
</organism>
<feature type="coiled-coil region" evidence="1">
    <location>
        <begin position="638"/>
        <end position="672"/>
    </location>
</feature>
<accession>A0A6A6HZ43</accession>
<dbReference type="Proteomes" id="UP000800094">
    <property type="component" value="Unassembled WGS sequence"/>
</dbReference>
<feature type="region of interest" description="Disordered" evidence="2">
    <location>
        <begin position="1149"/>
        <end position="1207"/>
    </location>
</feature>
<evidence type="ECO:0000256" key="1">
    <source>
        <dbReference type="SAM" id="Coils"/>
    </source>
</evidence>
<feature type="coiled-coil region" evidence="1">
    <location>
        <begin position="535"/>
        <end position="562"/>
    </location>
</feature>
<feature type="compositionally biased region" description="Polar residues" evidence="2">
    <location>
        <begin position="1100"/>
        <end position="1109"/>
    </location>
</feature>
<feature type="compositionally biased region" description="Low complexity" evidence="2">
    <location>
        <begin position="954"/>
        <end position="972"/>
    </location>
</feature>
<protein>
    <submittedName>
        <fullName evidence="3">Uncharacterized protein</fullName>
    </submittedName>
</protein>
<feature type="compositionally biased region" description="Polar residues" evidence="2">
    <location>
        <begin position="811"/>
        <end position="826"/>
    </location>
</feature>
<dbReference type="Gene3D" id="1.10.287.1490">
    <property type="match status" value="1"/>
</dbReference>
<feature type="coiled-coil region" evidence="1">
    <location>
        <begin position="184"/>
        <end position="278"/>
    </location>
</feature>
<feature type="coiled-coil region" evidence="1">
    <location>
        <begin position="450"/>
        <end position="477"/>
    </location>
</feature>
<feature type="compositionally biased region" description="Basic and acidic residues" evidence="2">
    <location>
        <begin position="1351"/>
        <end position="1362"/>
    </location>
</feature>
<sequence length="1405" mass="155142">MAPDTSRPVRPEAPAQFNFMGIIFSNSADEERFFQAMLQNARSKRTLEERIEALKSNAERTKSGPHIAASTPRGLEFKLEAREEDPSQLARTTDNAEGLKQQIAGKNVRIQDLEREVMDVKRIEREKSTLVEELKNRVENLESTALSVSTDHSAEVDNLKKSLGKAVDACDGLKKDLEAGAQRSADLEGQNAALRKSLKDNENRVKLEIGQVKDREVQLERAGDELKDLKAKLEKEKAAHDSTRAELEGAVRKMDLSMEKLEAKKNELTLRSDELLKVKHELEKVQSERNGLQSSLVSTKQDLERKGHVAKEVAEKLSSAKARSTELETSLGATQDKLDEADSRIALLNTQLQTAGHELRSLKAQLKKSEQGSDKHTTTASDEEIYGNCVDLIELGMMAQQAAMDQLSSEALPDKKAMIQEIQAENLGSEELAKQLVEVEGRLNVTMQEVGQKNATIRTLETRIQKQEEQDNAIQKQFEADIPDAKTQKVVEFLEELSEKEPRLRTVIYMIKGNRAYVRYLEGIQNNERNRELHAKKLVAEISGLNDKIKDLEHALDAARGSEGVAEVTGVEEIRHLENALKCEKELSERLLLTLRNFAGEAHFEDDVTEDDFDSEIFQAKGGRTLALQNDVASSKMIAKLFAELAAVRKDYKTLETNNLNLASENDRLKQKIGDEEGPRCTRFDPFEDAHGNKKPSSCFCRFCADNSRGWHACARKVSKEWAGEEANMQKRAVRVLQENEDLVRRDRETHDRIAQLSRENEILLAQSMRLMAEASVYDNAWIDFVNRAVQTGEGQAQLITESQDLQCPQANVDSYQPGESNQGQETNDDDDMYGLNQEMLDEDEAAKLLHEQCVFMGDFMPYGQDLEKKKRREDEAKKKKEAEDKPKKEEEDRKRRKQEWADKEKKEEDMKETKETKADAPQKPTAELKVPDVIDEHTQTSTSESEGEKVFTSGSESRSPSSVSSVDVDGLVPPPVPTSPDPKPIPYEDELGRGEWIWNLITGKWHRCGLLDPRRSSPSRPSVLPPGLLERIEQRAATSEGAPPMHAGYGASPYSVSAYGANPNSGGPYSAGPSSLDRTGHEQLSPGISAAEAEESKIVEQTLNSQHAAVTQVEEENLIDLHDPPVNDGSEQTPAVGGAVMNAAAEAVVRPPPTPPTTPPKQPVTQNSGMLASKWAVASETPPEQTNVEQTTQPAPEAPNNLNIHGAAQGRQSEFAATHQFRAITNTLNANVQLPASNIRSTAPADTRPDPTPLGALLEPRELPSIAKKKEVYRGPSGLGGSKYATGTDNQQAPLKNDIKKAAGGIPFGGNTRESQTPEATGALGQRPSNFQPHGGRARGGHNYPSRNGDPARRNETDNARNNRGPGGSYHNGRSGSGGRGGWVNKGGYRGKKGHGRPRGEPQH</sequence>
<dbReference type="RefSeq" id="XP_033678508.1">
    <property type="nucleotide sequence ID" value="XM_033819492.1"/>
</dbReference>